<evidence type="ECO:0000313" key="12">
    <source>
        <dbReference type="Proteomes" id="UP000054988"/>
    </source>
</evidence>
<evidence type="ECO:0000256" key="2">
    <source>
        <dbReference type="ARBA" id="ARBA00022630"/>
    </source>
</evidence>
<proteinExistence type="predicted"/>
<keyword evidence="2" id="KW-0285">Flavoprotein</keyword>
<dbReference type="SUPFAM" id="SSF51905">
    <property type="entry name" value="FAD/NAD(P)-binding domain"/>
    <property type="match status" value="1"/>
</dbReference>
<evidence type="ECO:0000256" key="4">
    <source>
        <dbReference type="ARBA" id="ARBA00022827"/>
    </source>
</evidence>
<evidence type="ECO:0000259" key="10">
    <source>
        <dbReference type="Pfam" id="PF01494"/>
    </source>
</evidence>
<dbReference type="InterPro" id="IPR002938">
    <property type="entry name" value="FAD-bd"/>
</dbReference>
<evidence type="ECO:0000256" key="8">
    <source>
        <dbReference type="ARBA" id="ARBA00023128"/>
    </source>
</evidence>
<reference evidence="11 12" key="1">
    <citation type="submission" date="2015-12" db="EMBL/GenBank/DDBJ databases">
        <title>Draft genome sequence of Moniliophthora roreri, the causal agent of frosty pod rot of cacao.</title>
        <authorList>
            <person name="Aime M.C."/>
            <person name="Diaz-Valderrama J.R."/>
            <person name="Kijpornyongpan T."/>
            <person name="Phillips-Mora W."/>
        </authorList>
    </citation>
    <scope>NUCLEOTIDE SEQUENCE [LARGE SCALE GENOMIC DNA]</scope>
    <source>
        <strain evidence="11 12">MCA 2952</strain>
    </source>
</reference>
<evidence type="ECO:0000256" key="3">
    <source>
        <dbReference type="ARBA" id="ARBA00022642"/>
    </source>
</evidence>
<evidence type="ECO:0000313" key="11">
    <source>
        <dbReference type="EMBL" id="KTB32769.1"/>
    </source>
</evidence>
<dbReference type="Pfam" id="PF01494">
    <property type="entry name" value="FAD_binding_3"/>
    <property type="match status" value="1"/>
</dbReference>
<comment type="cofactor">
    <cofactor evidence="1">
        <name>FAD</name>
        <dbReference type="ChEBI" id="CHEBI:57692"/>
    </cofactor>
</comment>
<dbReference type="GO" id="GO:0019363">
    <property type="term" value="P:pyridine nucleotide biosynthetic process"/>
    <property type="evidence" value="ECO:0007669"/>
    <property type="project" value="UniProtKB-KW"/>
</dbReference>
<dbReference type="FunFam" id="3.50.50.60:FF:000129">
    <property type="entry name" value="Kynurenine 3-monooxygenase"/>
    <property type="match status" value="1"/>
</dbReference>
<dbReference type="EMBL" id="LATX01002203">
    <property type="protein sequence ID" value="KTB32769.1"/>
    <property type="molecule type" value="Genomic_DNA"/>
</dbReference>
<evidence type="ECO:0000256" key="7">
    <source>
        <dbReference type="ARBA" id="ARBA00023033"/>
    </source>
</evidence>
<keyword evidence="3" id="KW-0662">Pyridine nucleotide biosynthesis</keyword>
<dbReference type="GO" id="GO:0071949">
    <property type="term" value="F:FAD binding"/>
    <property type="evidence" value="ECO:0007669"/>
    <property type="project" value="InterPro"/>
</dbReference>
<comment type="caution">
    <text evidence="11">The sequence shown here is derived from an EMBL/GenBank/DDBJ whole genome shotgun (WGS) entry which is preliminary data.</text>
</comment>
<keyword evidence="8" id="KW-0496">Mitochondrion</keyword>
<evidence type="ECO:0000256" key="9">
    <source>
        <dbReference type="ARBA" id="ARBA00047818"/>
    </source>
</evidence>
<keyword evidence="5" id="KW-0521">NADP</keyword>
<dbReference type="Gene3D" id="3.50.50.60">
    <property type="entry name" value="FAD/NAD(P)-binding domain"/>
    <property type="match status" value="1"/>
</dbReference>
<dbReference type="eggNOG" id="KOG2614">
    <property type="taxonomic scope" value="Eukaryota"/>
</dbReference>
<dbReference type="PANTHER" id="PTHR46028">
    <property type="entry name" value="KYNURENINE 3-MONOOXYGENASE"/>
    <property type="match status" value="1"/>
</dbReference>
<evidence type="ECO:0000256" key="1">
    <source>
        <dbReference type="ARBA" id="ARBA00001974"/>
    </source>
</evidence>
<comment type="catalytic activity">
    <reaction evidence="9">
        <text>L-kynurenine + NADPH + O2 + H(+) = 3-hydroxy-L-kynurenine + NADP(+) + H2O</text>
        <dbReference type="Rhea" id="RHEA:20545"/>
        <dbReference type="ChEBI" id="CHEBI:15377"/>
        <dbReference type="ChEBI" id="CHEBI:15378"/>
        <dbReference type="ChEBI" id="CHEBI:15379"/>
        <dbReference type="ChEBI" id="CHEBI:57783"/>
        <dbReference type="ChEBI" id="CHEBI:57959"/>
        <dbReference type="ChEBI" id="CHEBI:58125"/>
        <dbReference type="ChEBI" id="CHEBI:58349"/>
        <dbReference type="EC" id="1.14.13.9"/>
    </reaction>
</comment>
<dbReference type="Proteomes" id="UP000054988">
    <property type="component" value="Unassembled WGS sequence"/>
</dbReference>
<gene>
    <name evidence="11" type="ORF">WG66_14572</name>
</gene>
<evidence type="ECO:0000256" key="5">
    <source>
        <dbReference type="ARBA" id="ARBA00022857"/>
    </source>
</evidence>
<feature type="domain" description="FAD-binding" evidence="10">
    <location>
        <begin position="12"/>
        <end position="337"/>
    </location>
</feature>
<keyword evidence="6" id="KW-0560">Oxidoreductase</keyword>
<name>A0A0W0F934_MONRR</name>
<keyword evidence="4" id="KW-0274">FAD</keyword>
<organism evidence="11 12">
    <name type="scientific">Moniliophthora roreri</name>
    <name type="common">Frosty pod rot fungus</name>
    <name type="synonym">Monilia roreri</name>
    <dbReference type="NCBI Taxonomy" id="221103"/>
    <lineage>
        <taxon>Eukaryota</taxon>
        <taxon>Fungi</taxon>
        <taxon>Dikarya</taxon>
        <taxon>Basidiomycota</taxon>
        <taxon>Agaricomycotina</taxon>
        <taxon>Agaricomycetes</taxon>
        <taxon>Agaricomycetidae</taxon>
        <taxon>Agaricales</taxon>
        <taxon>Marasmiineae</taxon>
        <taxon>Marasmiaceae</taxon>
        <taxon>Moniliophthora</taxon>
    </lineage>
</organism>
<keyword evidence="7" id="KW-0503">Monooxygenase</keyword>
<dbReference type="PRINTS" id="PR00420">
    <property type="entry name" value="RNGMNOXGNASE"/>
</dbReference>
<dbReference type="GO" id="GO:0005741">
    <property type="term" value="C:mitochondrial outer membrane"/>
    <property type="evidence" value="ECO:0007669"/>
    <property type="project" value="TreeGrafter"/>
</dbReference>
<sequence>MVPLPSSYQKKAAVVGAGPVGCLTAIMLANRGWKVSVYEGRADLRLPSTQATIRQRSINFTISHRGIAALQSVYPEAAERFMNHVSIPMRGRMVHHMDGRLDSQPYDRYGQCINSVDRAFLNADLLEQVCKIRDIEVFFRHKVRSVDFGEKKIFVEDLDQVQECKTVGFDLCIGADGSYSTVRREMMKVVRMDFQQEYIEHEYMELRMPASYNNAFILDSNHLHIWPRHSHMLVAMPNRDKTFTCTLFAPSYLFDSLETPEKFLQWFRSNFPDALEAIGEKNLLRDYSCNPRSALICTKANPYHYKSRGIILGDAAHSMVPFYGQGLNCGLEDVRVLKILFDQEHVQSVTASENTGTEDERLAKALARFSEERHKDLMAITDLAMGN</sequence>
<dbReference type="GO" id="GO:0004502">
    <property type="term" value="F:kynurenine 3-monooxygenase activity"/>
    <property type="evidence" value="ECO:0007669"/>
    <property type="project" value="UniProtKB-EC"/>
</dbReference>
<dbReference type="PANTHER" id="PTHR46028:SF2">
    <property type="entry name" value="KYNURENINE 3-MONOOXYGENASE"/>
    <property type="match status" value="1"/>
</dbReference>
<protein>
    <recommendedName>
        <fullName evidence="10">FAD-binding domain-containing protein</fullName>
    </recommendedName>
</protein>
<dbReference type="GO" id="GO:0070189">
    <property type="term" value="P:kynurenine metabolic process"/>
    <property type="evidence" value="ECO:0007669"/>
    <property type="project" value="TreeGrafter"/>
</dbReference>
<accession>A0A0W0F934</accession>
<dbReference type="AlphaFoldDB" id="A0A0W0F934"/>
<evidence type="ECO:0000256" key="6">
    <source>
        <dbReference type="ARBA" id="ARBA00023002"/>
    </source>
</evidence>
<dbReference type="InterPro" id="IPR036188">
    <property type="entry name" value="FAD/NAD-bd_sf"/>
</dbReference>